<feature type="domain" description="DUF4872" evidence="2">
    <location>
        <begin position="151"/>
        <end position="323"/>
    </location>
</feature>
<dbReference type="Pfam" id="PF16169">
    <property type="entry name" value="DUF4872"/>
    <property type="match status" value="1"/>
</dbReference>
<sequence length="327" mass="36680">MHLSEYDHTPGAHCGSASLRNLSDFYQWGFDESLCFGLGSGLGFGYYERGPASRLIMGRNGQLETGFFETLGIDYREDSERQWGAAWSDVREYLADDVPVMLFVDLYYLDYFETNTHFGPHILLCVGTDGDDVLLSDSEFETTQRLPASHLREAWDSDHGFGPLDNRWLVVTDPTIETDLATASRDAVRRTADLMLSAEDGGWHSQGIDGIRRFAADLPSWTALEDSGWCARFAYQNIERRGTGGGAFRRLYADFLDHVASDLELEGEIPDRFHAVADDWTGLGDTLKEASEVEGEKQGALFEDASEQAAALADREERLFTRLREEL</sequence>
<evidence type="ECO:0000259" key="2">
    <source>
        <dbReference type="Pfam" id="PF16169"/>
    </source>
</evidence>
<reference evidence="4" key="1">
    <citation type="submission" date="2016-11" db="EMBL/GenBank/DDBJ databases">
        <authorList>
            <person name="Varghese N."/>
            <person name="Submissions S."/>
        </authorList>
    </citation>
    <scope>NUCLEOTIDE SEQUENCE [LARGE SCALE GENOMIC DNA]</scope>
    <source>
        <strain evidence="4">DX253</strain>
    </source>
</reference>
<dbReference type="Pfam" id="PF14399">
    <property type="entry name" value="BtrH_N"/>
    <property type="match status" value="1"/>
</dbReference>
<evidence type="ECO:0000259" key="1">
    <source>
        <dbReference type="Pfam" id="PF14399"/>
    </source>
</evidence>
<gene>
    <name evidence="3" type="ORF">SAMN05444342_2737</name>
</gene>
<keyword evidence="4" id="KW-1185">Reference proteome</keyword>
<dbReference type="InterPro" id="IPR026935">
    <property type="entry name" value="BtrH_N"/>
</dbReference>
<dbReference type="OrthoDB" id="197150at2157"/>
<protein>
    <submittedName>
        <fullName evidence="3">Butirosin biosynthesis protein H, N-terminal</fullName>
    </submittedName>
</protein>
<dbReference type="EMBL" id="FRAN01000004">
    <property type="protein sequence ID" value="SHL01301.1"/>
    <property type="molecule type" value="Genomic_DNA"/>
</dbReference>
<organism evidence="3 4">
    <name type="scientific">Haladaptatus paucihalophilus DX253</name>
    <dbReference type="NCBI Taxonomy" id="797209"/>
    <lineage>
        <taxon>Archaea</taxon>
        <taxon>Methanobacteriati</taxon>
        <taxon>Methanobacteriota</taxon>
        <taxon>Stenosarchaea group</taxon>
        <taxon>Halobacteria</taxon>
        <taxon>Halobacteriales</taxon>
        <taxon>Haladaptataceae</taxon>
        <taxon>Haladaptatus</taxon>
    </lineage>
</organism>
<dbReference type="RefSeq" id="WP_018129040.1">
    <property type="nucleotide sequence ID" value="NZ_AQXI01000002.1"/>
</dbReference>
<dbReference type="InterPro" id="IPR032369">
    <property type="entry name" value="DUF4872"/>
</dbReference>
<accession>A0A1M6X5V2</accession>
<evidence type="ECO:0000313" key="4">
    <source>
        <dbReference type="Proteomes" id="UP000184203"/>
    </source>
</evidence>
<evidence type="ECO:0000313" key="3">
    <source>
        <dbReference type="EMBL" id="SHL01301.1"/>
    </source>
</evidence>
<dbReference type="AlphaFoldDB" id="A0A1M6X5V2"/>
<feature type="domain" description="Butirosin biosynthesis protein H N-terminal" evidence="1">
    <location>
        <begin position="13"/>
        <end position="137"/>
    </location>
</feature>
<dbReference type="Proteomes" id="UP000184203">
    <property type="component" value="Unassembled WGS sequence"/>
</dbReference>
<name>A0A1M6X5V2_HALPU</name>
<proteinExistence type="predicted"/>